<dbReference type="Pfam" id="PF00096">
    <property type="entry name" value="zf-C2H2"/>
    <property type="match status" value="2"/>
</dbReference>
<keyword evidence="9" id="KW-0812">Transmembrane</keyword>
<dbReference type="CDD" id="cd12148">
    <property type="entry name" value="fungal_TF_MHR"/>
    <property type="match status" value="1"/>
</dbReference>
<evidence type="ECO:0000256" key="3">
    <source>
        <dbReference type="ARBA" id="ARBA00022737"/>
    </source>
</evidence>
<proteinExistence type="predicted"/>
<evidence type="ECO:0000256" key="8">
    <source>
        <dbReference type="SAM" id="MobiDB-lite"/>
    </source>
</evidence>
<evidence type="ECO:0000256" key="5">
    <source>
        <dbReference type="ARBA" id="ARBA00022833"/>
    </source>
</evidence>
<keyword evidence="4 7" id="KW-0863">Zinc-finger</keyword>
<dbReference type="InterPro" id="IPR036236">
    <property type="entry name" value="Znf_C2H2_sf"/>
</dbReference>
<evidence type="ECO:0000256" key="2">
    <source>
        <dbReference type="ARBA" id="ARBA00022723"/>
    </source>
</evidence>
<keyword evidence="6" id="KW-0539">Nucleus</keyword>
<dbReference type="GeneID" id="95988586"/>
<evidence type="ECO:0000256" key="7">
    <source>
        <dbReference type="PROSITE-ProRule" id="PRU00042"/>
    </source>
</evidence>
<reference evidence="11 12" key="1">
    <citation type="submission" date="2023-08" db="EMBL/GenBank/DDBJ databases">
        <title>Annotated Genome Sequence of Vanrija albida AlHP1.</title>
        <authorList>
            <person name="Herzog R."/>
        </authorList>
    </citation>
    <scope>NUCLEOTIDE SEQUENCE [LARGE SCALE GENOMIC DNA]</scope>
    <source>
        <strain evidence="11 12">AlHP1</strain>
    </source>
</reference>
<evidence type="ECO:0000256" key="4">
    <source>
        <dbReference type="ARBA" id="ARBA00022771"/>
    </source>
</evidence>
<dbReference type="Gene3D" id="3.30.160.60">
    <property type="entry name" value="Classic Zinc Finger"/>
    <property type="match status" value="1"/>
</dbReference>
<dbReference type="Pfam" id="PF04082">
    <property type="entry name" value="Fungal_trans"/>
    <property type="match status" value="1"/>
</dbReference>
<dbReference type="InterPro" id="IPR013087">
    <property type="entry name" value="Znf_C2H2_type"/>
</dbReference>
<feature type="region of interest" description="Disordered" evidence="8">
    <location>
        <begin position="1"/>
        <end position="92"/>
    </location>
</feature>
<feature type="domain" description="C2H2-type" evidence="10">
    <location>
        <begin position="95"/>
        <end position="124"/>
    </location>
</feature>
<feature type="region of interest" description="Disordered" evidence="8">
    <location>
        <begin position="276"/>
        <end position="303"/>
    </location>
</feature>
<feature type="compositionally biased region" description="Acidic residues" evidence="8">
    <location>
        <begin position="166"/>
        <end position="175"/>
    </location>
</feature>
<dbReference type="SUPFAM" id="SSF57667">
    <property type="entry name" value="beta-beta-alpha zinc fingers"/>
    <property type="match status" value="1"/>
</dbReference>
<keyword evidence="5" id="KW-0862">Zinc</keyword>
<organism evidence="11 12">
    <name type="scientific">Vanrija albida</name>
    <dbReference type="NCBI Taxonomy" id="181172"/>
    <lineage>
        <taxon>Eukaryota</taxon>
        <taxon>Fungi</taxon>
        <taxon>Dikarya</taxon>
        <taxon>Basidiomycota</taxon>
        <taxon>Agaricomycotina</taxon>
        <taxon>Tremellomycetes</taxon>
        <taxon>Trichosporonales</taxon>
        <taxon>Trichosporonaceae</taxon>
        <taxon>Vanrija</taxon>
    </lineage>
</organism>
<protein>
    <recommendedName>
        <fullName evidence="10">C2H2-type domain-containing protein</fullName>
    </recommendedName>
</protein>
<evidence type="ECO:0000313" key="11">
    <source>
        <dbReference type="EMBL" id="KAL1405864.1"/>
    </source>
</evidence>
<evidence type="ECO:0000256" key="1">
    <source>
        <dbReference type="ARBA" id="ARBA00004123"/>
    </source>
</evidence>
<comment type="caution">
    <text evidence="11">The sequence shown here is derived from an EMBL/GenBank/DDBJ whole genome shotgun (WGS) entry which is preliminary data.</text>
</comment>
<keyword evidence="2" id="KW-0479">Metal-binding</keyword>
<keyword evidence="12" id="KW-1185">Reference proteome</keyword>
<dbReference type="InterPro" id="IPR051059">
    <property type="entry name" value="VerF-like"/>
</dbReference>
<dbReference type="InterPro" id="IPR007219">
    <property type="entry name" value="XnlR_reg_dom"/>
</dbReference>
<dbReference type="PANTHER" id="PTHR40626:SF11">
    <property type="entry name" value="ZINC FINGER PROTEIN YPR022C"/>
    <property type="match status" value="1"/>
</dbReference>
<evidence type="ECO:0000256" key="6">
    <source>
        <dbReference type="ARBA" id="ARBA00023242"/>
    </source>
</evidence>
<dbReference type="EMBL" id="JBBXJM010000006">
    <property type="protein sequence ID" value="KAL1405864.1"/>
    <property type="molecule type" value="Genomic_DNA"/>
</dbReference>
<dbReference type="RefSeq" id="XP_069205808.1">
    <property type="nucleotide sequence ID" value="XM_069355967.1"/>
</dbReference>
<keyword evidence="9" id="KW-0472">Membrane</keyword>
<dbReference type="PROSITE" id="PS50157">
    <property type="entry name" value="ZINC_FINGER_C2H2_2"/>
    <property type="match status" value="2"/>
</dbReference>
<keyword evidence="9" id="KW-1133">Transmembrane helix</keyword>
<dbReference type="PROSITE" id="PS00028">
    <property type="entry name" value="ZINC_FINGER_C2H2_1"/>
    <property type="match status" value="1"/>
</dbReference>
<feature type="domain" description="C2H2-type" evidence="10">
    <location>
        <begin position="124"/>
        <end position="153"/>
    </location>
</feature>
<keyword evidence="3" id="KW-0677">Repeat</keyword>
<comment type="subcellular location">
    <subcellularLocation>
        <location evidence="1">Nucleus</location>
    </subcellularLocation>
</comment>
<dbReference type="PANTHER" id="PTHR40626">
    <property type="entry name" value="MIP31509P"/>
    <property type="match status" value="1"/>
</dbReference>
<evidence type="ECO:0000256" key="9">
    <source>
        <dbReference type="SAM" id="Phobius"/>
    </source>
</evidence>
<gene>
    <name evidence="11" type="ORF">Q8F55_007543</name>
</gene>
<feature type="transmembrane region" description="Helical" evidence="9">
    <location>
        <begin position="722"/>
        <end position="741"/>
    </location>
</feature>
<accession>A0ABR3PTU2</accession>
<feature type="region of interest" description="Disordered" evidence="8">
    <location>
        <begin position="154"/>
        <end position="219"/>
    </location>
</feature>
<evidence type="ECO:0000259" key="10">
    <source>
        <dbReference type="PROSITE" id="PS50157"/>
    </source>
</evidence>
<dbReference type="SMART" id="SM00355">
    <property type="entry name" value="ZnF_C2H2"/>
    <property type="match status" value="2"/>
</dbReference>
<name>A0ABR3PTU2_9TREE</name>
<sequence>MSDGRGQRTHGPHDQHQHQHAHRAAAGYPQLTPSGRGARMRDEYPYNGGGDVTAHSRAHHASPGVGSSSHSPATPKGAAGGGGGTPEAGPSKAALRCSFPSCGKTFTRKDHLIRHAANHSQPNFHCSTCGRSFQRLDLLQRHERRRICDDERYPKRRKGNEHDEQQVEQDDDDLDLDRGVPEPPPPQTQPQAVFQPAPPPGAPLDLLDTAEPVTIPPQMGSDMPELDVMANHNIVIDPADLGFGLWPPDPWEALLHDAFAPPLDEGPADVPWDLNALLGPHGTQSRTQESAERGSAPGPPHAQVGTALVSRVLAAYPESHFSVADLNESLSMYWSHVAPSFPFIHRGTFDIDTAPPELVIMMAVTGAAQRRRGGGGGAPRDDRRLVRRIRARLVEDRCGLEMDVATLQAYTLCHVYDVWHGDAETLFVAQCMWPVVVAHSRKQGIGVTGRVAPEGHTAAVWAAWAKDEERRRAAYCVVTIDTQISTFWNQHPSRQLSIFAHNLSMPAPRAQWEALTAAEWLRVREPTAAAQQDHNAGRRGGRGGYLPGLHPEFQVSFVTEGYSSIVLAALAAEGPPPLRVDIDNSFAVGVILTGLVAIAWDCRTRGGMGIRFRDGTKHWRSIVLNAVVALRAAYELGVGHLPGCVETRDMRDTLAISIISILSDIPMLQVAAGATSICGASIGPKQYADGKRRLRLWATSPDAWTCLWQSARYLRETLFADWGLYTPWAVFLTTLVVWAYGSAASREDQRHFPGPTDNPQAAATALLDGIFASPTRVDHLDHGVADLVVTVAAKLDATGSLIDRTNAQLLWRLTAAKRR</sequence>
<evidence type="ECO:0000313" key="12">
    <source>
        <dbReference type="Proteomes" id="UP001565368"/>
    </source>
</evidence>
<dbReference type="Proteomes" id="UP001565368">
    <property type="component" value="Unassembled WGS sequence"/>
</dbReference>